<keyword evidence="3" id="KW-1185">Reference proteome</keyword>
<dbReference type="AlphaFoldDB" id="A0AA35TE31"/>
<evidence type="ECO:0000313" key="2">
    <source>
        <dbReference type="EMBL" id="CAI8046273.1"/>
    </source>
</evidence>
<reference evidence="2" key="1">
    <citation type="submission" date="2023-03" db="EMBL/GenBank/DDBJ databases">
        <authorList>
            <person name="Steffen K."/>
            <person name="Cardenas P."/>
        </authorList>
    </citation>
    <scope>NUCLEOTIDE SEQUENCE</scope>
</reference>
<feature type="compositionally biased region" description="Polar residues" evidence="1">
    <location>
        <begin position="8"/>
        <end position="17"/>
    </location>
</feature>
<feature type="region of interest" description="Disordered" evidence="1">
    <location>
        <begin position="1"/>
        <end position="21"/>
    </location>
</feature>
<evidence type="ECO:0000313" key="3">
    <source>
        <dbReference type="Proteomes" id="UP001174909"/>
    </source>
</evidence>
<name>A0AA35TE31_GEOBA</name>
<protein>
    <submittedName>
        <fullName evidence="2">Uncharacterized protein</fullName>
    </submittedName>
</protein>
<proteinExistence type="predicted"/>
<accession>A0AA35TE31</accession>
<dbReference type="Proteomes" id="UP001174909">
    <property type="component" value="Unassembled WGS sequence"/>
</dbReference>
<organism evidence="2 3">
    <name type="scientific">Geodia barretti</name>
    <name type="common">Barrett's horny sponge</name>
    <dbReference type="NCBI Taxonomy" id="519541"/>
    <lineage>
        <taxon>Eukaryota</taxon>
        <taxon>Metazoa</taxon>
        <taxon>Porifera</taxon>
        <taxon>Demospongiae</taxon>
        <taxon>Heteroscleromorpha</taxon>
        <taxon>Tetractinellida</taxon>
        <taxon>Astrophorina</taxon>
        <taxon>Geodiidae</taxon>
        <taxon>Geodia</taxon>
    </lineage>
</organism>
<gene>
    <name evidence="2" type="ORF">GBAR_LOCUS25578</name>
</gene>
<dbReference type="EMBL" id="CASHTH010003551">
    <property type="protein sequence ID" value="CAI8046273.1"/>
    <property type="molecule type" value="Genomic_DNA"/>
</dbReference>
<sequence>MRTRERVQNSLGYSGTLRTRDTMGPTILSLVERSSPSQRSNNTLKY</sequence>
<comment type="caution">
    <text evidence="2">The sequence shown here is derived from an EMBL/GenBank/DDBJ whole genome shotgun (WGS) entry which is preliminary data.</text>
</comment>
<evidence type="ECO:0000256" key="1">
    <source>
        <dbReference type="SAM" id="MobiDB-lite"/>
    </source>
</evidence>